<dbReference type="Pfam" id="PF13676">
    <property type="entry name" value="TIR_2"/>
    <property type="match status" value="1"/>
</dbReference>
<dbReference type="SUPFAM" id="SSF48452">
    <property type="entry name" value="TPR-like"/>
    <property type="match status" value="1"/>
</dbReference>
<evidence type="ECO:0000313" key="6">
    <source>
        <dbReference type="Proteomes" id="UP001595961"/>
    </source>
</evidence>
<organism evidence="5 6">
    <name type="scientific">Dyella halodurans</name>
    <dbReference type="NCBI Taxonomy" id="1920171"/>
    <lineage>
        <taxon>Bacteria</taxon>
        <taxon>Pseudomonadati</taxon>
        <taxon>Pseudomonadota</taxon>
        <taxon>Gammaproteobacteria</taxon>
        <taxon>Lysobacterales</taxon>
        <taxon>Rhodanobacteraceae</taxon>
        <taxon>Dyella</taxon>
    </lineage>
</organism>
<dbReference type="PANTHER" id="PTHR45641:SF19">
    <property type="entry name" value="NEPHROCYSTIN-3"/>
    <property type="match status" value="1"/>
</dbReference>
<dbReference type="Gene3D" id="1.25.40.10">
    <property type="entry name" value="Tetratricopeptide repeat domain"/>
    <property type="match status" value="1"/>
</dbReference>
<gene>
    <name evidence="5" type="ORF">ACFO5W_18565</name>
</gene>
<comment type="caution">
    <text evidence="5">The sequence shown here is derived from an EMBL/GenBank/DDBJ whole genome shotgun (WGS) entry which is preliminary data.</text>
</comment>
<protein>
    <submittedName>
        <fullName evidence="5">TIR domain-containing protein</fullName>
    </submittedName>
</protein>
<keyword evidence="1" id="KW-0677">Repeat</keyword>
<keyword evidence="6" id="KW-1185">Reference proteome</keyword>
<feature type="transmembrane region" description="Helical" evidence="3">
    <location>
        <begin position="203"/>
        <end position="227"/>
    </location>
</feature>
<reference evidence="6" key="1">
    <citation type="journal article" date="2019" name="Int. J. Syst. Evol. Microbiol.">
        <title>The Global Catalogue of Microorganisms (GCM) 10K type strain sequencing project: providing services to taxonomists for standard genome sequencing and annotation.</title>
        <authorList>
            <consortium name="The Broad Institute Genomics Platform"/>
            <consortium name="The Broad Institute Genome Sequencing Center for Infectious Disease"/>
            <person name="Wu L."/>
            <person name="Ma J."/>
        </authorList>
    </citation>
    <scope>NUCLEOTIDE SEQUENCE [LARGE SCALE GENOMIC DNA]</scope>
    <source>
        <strain evidence="6">CCM 4481</strain>
    </source>
</reference>
<keyword evidence="3" id="KW-0812">Transmembrane</keyword>
<evidence type="ECO:0000259" key="4">
    <source>
        <dbReference type="Pfam" id="PF13676"/>
    </source>
</evidence>
<evidence type="ECO:0000256" key="3">
    <source>
        <dbReference type="SAM" id="Phobius"/>
    </source>
</evidence>
<dbReference type="InterPro" id="IPR019734">
    <property type="entry name" value="TPR_rpt"/>
</dbReference>
<dbReference type="InterPro" id="IPR035897">
    <property type="entry name" value="Toll_tir_struct_dom_sf"/>
</dbReference>
<keyword evidence="2" id="KW-0802">TPR repeat</keyword>
<dbReference type="Proteomes" id="UP001595961">
    <property type="component" value="Unassembled WGS sequence"/>
</dbReference>
<dbReference type="InterPro" id="IPR011990">
    <property type="entry name" value="TPR-like_helical_dom_sf"/>
</dbReference>
<dbReference type="RefSeq" id="WP_266147998.1">
    <property type="nucleotide sequence ID" value="NZ_CP064028.1"/>
</dbReference>
<feature type="domain" description="TIR" evidence="4">
    <location>
        <begin position="15"/>
        <end position="125"/>
    </location>
</feature>
<dbReference type="EMBL" id="JBHSGA010000020">
    <property type="protein sequence ID" value="MFC4528654.1"/>
    <property type="molecule type" value="Genomic_DNA"/>
</dbReference>
<dbReference type="Gene3D" id="3.40.50.10140">
    <property type="entry name" value="Toll/interleukin-1 receptor homology (TIR) domain"/>
    <property type="match status" value="1"/>
</dbReference>
<name>A0ABV9C6D6_9GAMM</name>
<proteinExistence type="predicted"/>
<evidence type="ECO:0000313" key="5">
    <source>
        <dbReference type="EMBL" id="MFC4528654.1"/>
    </source>
</evidence>
<keyword evidence="3" id="KW-1133">Transmembrane helix</keyword>
<dbReference type="SUPFAM" id="SSF52200">
    <property type="entry name" value="Toll/Interleukin receptor TIR domain"/>
    <property type="match status" value="1"/>
</dbReference>
<evidence type="ECO:0000256" key="1">
    <source>
        <dbReference type="ARBA" id="ARBA00022737"/>
    </source>
</evidence>
<dbReference type="InterPro" id="IPR000157">
    <property type="entry name" value="TIR_dom"/>
</dbReference>
<accession>A0ABV9C6D6</accession>
<sequence>MTQASAEPVFRYRAFISYSHQDRTWADWLHKALETYRVPSRLVGKVTAAGTIPPHLAPVFRDRDELASATDLGRKVNEALGESANLIVICSPRSALSHWVNEEVLSFKRLGRSERIFCLIVDGEPNASDLPGREAEECFAPALRHPLGNDGELSLEQTEPIAADVRPGKDGKINAKLKLIAGMLDVGFDQLKQRELQRRYRRMTAVSAVAIVIMLVTTFLAIDAVVARRAAERRQKQAEDLVGFMLGNLSDKLGEVHRLDIMQAVGDKAMAYFASLPSSDVTDAGLAQRVTALEKIGSVRIDQNQLPAALEAYQAAATLAAQLVHRAPGDIARQAAYADSLKWVGQTYWYQGDLQRASQNFKTASTLLQKAIAAQPANTDIAFALAMARSNTGQVLQAVDELVGAKIEYDEALKILQSLIAKQPANTLWQSELGYAWDRLGKLALEQGRLDAAIAAYRNDQRIKVALATRDPSNHQAQEDLVVGDAILGRTLALCGNLEAAASYTKQAVDRAKALVAFDPANEQWREYVALYSQQLGGLLRQQGQWDAAAVANGDATQILSALAAKDPALEDLQKELAQSQLESARLRLAQADQDAAEPLARSALATIQTLRAKNASDRSLTLLVAQAYTVLGQIAAVRHDPAAAHDAWVRARNVIAATASSSDDPNVLSTWAGALLLLDDIDVARPVVAKLAGMGYRAPDFVALVTLKQVAYPLDAEAEQRIAKAMN</sequence>
<evidence type="ECO:0000256" key="2">
    <source>
        <dbReference type="ARBA" id="ARBA00022803"/>
    </source>
</evidence>
<dbReference type="PANTHER" id="PTHR45641">
    <property type="entry name" value="TETRATRICOPEPTIDE REPEAT PROTEIN (AFU_ORTHOLOGUE AFUA_6G03870)"/>
    <property type="match status" value="1"/>
</dbReference>
<keyword evidence="3" id="KW-0472">Membrane</keyword>
<dbReference type="SMART" id="SM00028">
    <property type="entry name" value="TPR"/>
    <property type="match status" value="4"/>
</dbReference>